<accession>A0A0N5AKZ5</accession>
<feature type="coiled-coil region" evidence="1">
    <location>
        <begin position="98"/>
        <end position="129"/>
    </location>
</feature>
<proteinExistence type="predicted"/>
<organism evidence="3 4">
    <name type="scientific">Syphacia muris</name>
    <dbReference type="NCBI Taxonomy" id="451379"/>
    <lineage>
        <taxon>Eukaryota</taxon>
        <taxon>Metazoa</taxon>
        <taxon>Ecdysozoa</taxon>
        <taxon>Nematoda</taxon>
        <taxon>Chromadorea</taxon>
        <taxon>Rhabditida</taxon>
        <taxon>Spirurina</taxon>
        <taxon>Oxyuridomorpha</taxon>
        <taxon>Oxyuroidea</taxon>
        <taxon>Oxyuridae</taxon>
        <taxon>Syphacia</taxon>
    </lineage>
</organism>
<reference evidence="4" key="1">
    <citation type="submission" date="2017-02" db="UniProtKB">
        <authorList>
            <consortium name="WormBaseParasite"/>
        </authorList>
    </citation>
    <scope>IDENTIFICATION</scope>
</reference>
<keyword evidence="2" id="KW-0732">Signal</keyword>
<sequence>MFVVYVILGISYACVVYGTEKLTTGEANGVTISEQLDPRYFIQESVTYPFSQFIPYRSQSAAYENTAQNLGFDFRCRCNTKLDQTTAQQPEIELTGVTPELREQIKQLQEQIKKQAAQLRRQQQIASQQSGFEQIASLATISDGFDCSCSGTIPNSSDSQQRQPELQQQFGFDIDSVEASAGAGFMLLNVILEEKRVDIHISGYGSRSGIPQNAAGVPLTSPFNTPLMPLQPFPLLP</sequence>
<evidence type="ECO:0000256" key="2">
    <source>
        <dbReference type="SAM" id="SignalP"/>
    </source>
</evidence>
<feature type="chain" id="PRO_5005893349" evidence="2">
    <location>
        <begin position="19"/>
        <end position="237"/>
    </location>
</feature>
<protein>
    <submittedName>
        <fullName evidence="4">DUF148 domain-containing protein</fullName>
    </submittedName>
</protein>
<name>A0A0N5AKZ5_9BILA</name>
<dbReference type="WBParaSite" id="SMUV_0000518501-mRNA-1">
    <property type="protein sequence ID" value="SMUV_0000518501-mRNA-1"/>
    <property type="gene ID" value="SMUV_0000518501"/>
</dbReference>
<keyword evidence="1" id="KW-0175">Coiled coil</keyword>
<evidence type="ECO:0000313" key="3">
    <source>
        <dbReference type="Proteomes" id="UP000046393"/>
    </source>
</evidence>
<evidence type="ECO:0000256" key="1">
    <source>
        <dbReference type="SAM" id="Coils"/>
    </source>
</evidence>
<keyword evidence="3" id="KW-1185">Reference proteome</keyword>
<dbReference type="Proteomes" id="UP000046393">
    <property type="component" value="Unplaced"/>
</dbReference>
<evidence type="ECO:0000313" key="4">
    <source>
        <dbReference type="WBParaSite" id="SMUV_0000518501-mRNA-1"/>
    </source>
</evidence>
<feature type="signal peptide" evidence="2">
    <location>
        <begin position="1"/>
        <end position="18"/>
    </location>
</feature>
<dbReference type="AlphaFoldDB" id="A0A0N5AKZ5"/>